<evidence type="ECO:0000313" key="5">
    <source>
        <dbReference type="Proteomes" id="UP000233535"/>
    </source>
</evidence>
<dbReference type="CDD" id="cd06234">
    <property type="entry name" value="M14_PaCCP-like"/>
    <property type="match status" value="1"/>
</dbReference>
<proteinExistence type="inferred from homology"/>
<comment type="caution">
    <text evidence="4">The sequence shown here is derived from an EMBL/GenBank/DDBJ whole genome shotgun (WGS) entry which is preliminary data.</text>
</comment>
<sequence length="375" mass="42767">MKISSNFDGGKIEVIDATNPKNIQVSIPNDTNSEYFQWFYFRLTGATGEAVKIRITNAGKASYPEGYEDYHAVASYDRENWFRVPSQYDGKELTIEHTPVYNSVYYAYFAPYTYDQHLDLVHQAQLSPECELVSIGQTVEGKDIDMLIIGEADEAKKSIWVIARQHPGESMAEWFMQGFIDRLLDQDDAVSRMLLSKAVFYVVPNMNIDGSIAGNLRVNTKGINYNREWAEPSIENSPEVFHVRNLMDEYGCDLNLDIHGDEGLPYNFISGIEGIPSFNERLKNLTKKFIDSWIATCPDFQDTHTYPKNEPGKGNLAICSKHIGERYKCLSLTLEMPFKDNNDLPDPEFGWSPERSILLGESILQPIYQVVNHLR</sequence>
<dbReference type="Pfam" id="PF00246">
    <property type="entry name" value="Peptidase_M14"/>
    <property type="match status" value="1"/>
</dbReference>
<gene>
    <name evidence="4" type="ORF">BZG02_16770</name>
</gene>
<evidence type="ECO:0000256" key="2">
    <source>
        <dbReference type="PROSITE-ProRule" id="PRU01379"/>
    </source>
</evidence>
<feature type="active site" description="Proton donor/acceptor" evidence="2">
    <location>
        <position position="335"/>
    </location>
</feature>
<reference evidence="4 5" key="1">
    <citation type="journal article" date="2017" name="Front. Microbiol.">
        <title>Labilibaculum manganireducens gen. nov., sp. nov. and Labilibaculum filiforme sp. nov., Novel Bacteroidetes Isolated from Subsurface Sediments of the Baltic Sea.</title>
        <authorList>
            <person name="Vandieken V."/>
            <person name="Marshall I.P."/>
            <person name="Niemann H."/>
            <person name="Engelen B."/>
            <person name="Cypionka H."/>
        </authorList>
    </citation>
    <scope>NUCLEOTIDE SEQUENCE [LARGE SCALE GENOMIC DNA]</scope>
    <source>
        <strain evidence="4 5">59.16B</strain>
    </source>
</reference>
<dbReference type="Pfam" id="PF18027">
    <property type="entry name" value="Pepdidase_M14_N"/>
    <property type="match status" value="1"/>
</dbReference>
<dbReference type="InterPro" id="IPR050821">
    <property type="entry name" value="Cytosolic_carboxypeptidase"/>
</dbReference>
<dbReference type="InterPro" id="IPR040626">
    <property type="entry name" value="Pepdidase_M14_N"/>
</dbReference>
<keyword evidence="5" id="KW-1185">Reference proteome</keyword>
<organism evidence="4 5">
    <name type="scientific">Labilibaculum filiforme</name>
    <dbReference type="NCBI Taxonomy" id="1940526"/>
    <lineage>
        <taxon>Bacteria</taxon>
        <taxon>Pseudomonadati</taxon>
        <taxon>Bacteroidota</taxon>
        <taxon>Bacteroidia</taxon>
        <taxon>Marinilabiliales</taxon>
        <taxon>Marinifilaceae</taxon>
        <taxon>Labilibaculum</taxon>
    </lineage>
</organism>
<dbReference type="GO" id="GO:0008270">
    <property type="term" value="F:zinc ion binding"/>
    <property type="evidence" value="ECO:0007669"/>
    <property type="project" value="InterPro"/>
</dbReference>
<evidence type="ECO:0000313" key="4">
    <source>
        <dbReference type="EMBL" id="PKQ61098.1"/>
    </source>
</evidence>
<dbReference type="InterPro" id="IPR000834">
    <property type="entry name" value="Peptidase_M14"/>
</dbReference>
<comment type="similarity">
    <text evidence="2">Belongs to the peptidase M14 family.</text>
</comment>
<dbReference type="GO" id="GO:0006508">
    <property type="term" value="P:proteolysis"/>
    <property type="evidence" value="ECO:0007669"/>
    <property type="project" value="InterPro"/>
</dbReference>
<accession>A0A2N3HSR5</accession>
<dbReference type="EMBL" id="MVDD01000017">
    <property type="protein sequence ID" value="PKQ61098.1"/>
    <property type="molecule type" value="Genomic_DNA"/>
</dbReference>
<dbReference type="GO" id="GO:0004181">
    <property type="term" value="F:metallocarboxypeptidase activity"/>
    <property type="evidence" value="ECO:0007669"/>
    <property type="project" value="InterPro"/>
</dbReference>
<dbReference type="OrthoDB" id="1111523at2"/>
<dbReference type="Proteomes" id="UP000233535">
    <property type="component" value="Unassembled WGS sequence"/>
</dbReference>
<dbReference type="AlphaFoldDB" id="A0A2N3HSR5"/>
<dbReference type="RefSeq" id="WP_101262899.1">
    <property type="nucleotide sequence ID" value="NZ_MVDD01000017.1"/>
</dbReference>
<feature type="domain" description="Peptidase M14" evidence="3">
    <location>
        <begin position="110"/>
        <end position="374"/>
    </location>
</feature>
<dbReference type="Gene3D" id="2.60.40.3120">
    <property type="match status" value="1"/>
</dbReference>
<protein>
    <recommendedName>
        <fullName evidence="3">Peptidase M14 domain-containing protein</fullName>
    </recommendedName>
</protein>
<dbReference type="PANTHER" id="PTHR12756">
    <property type="entry name" value="CYTOSOLIC CARBOXYPEPTIDASE"/>
    <property type="match status" value="1"/>
</dbReference>
<dbReference type="SMART" id="SM00631">
    <property type="entry name" value="Zn_pept"/>
    <property type="match status" value="1"/>
</dbReference>
<comment type="cofactor">
    <cofactor evidence="1">
        <name>Zn(2+)</name>
        <dbReference type="ChEBI" id="CHEBI:29105"/>
    </cofactor>
</comment>
<evidence type="ECO:0000259" key="3">
    <source>
        <dbReference type="PROSITE" id="PS52035"/>
    </source>
</evidence>
<evidence type="ECO:0000256" key="1">
    <source>
        <dbReference type="ARBA" id="ARBA00001947"/>
    </source>
</evidence>
<name>A0A2N3HSR5_9BACT</name>
<dbReference type="SUPFAM" id="SSF53187">
    <property type="entry name" value="Zn-dependent exopeptidases"/>
    <property type="match status" value="1"/>
</dbReference>
<dbReference type="Gene3D" id="3.40.630.10">
    <property type="entry name" value="Zn peptidases"/>
    <property type="match status" value="1"/>
</dbReference>
<dbReference type="PANTHER" id="PTHR12756:SF11">
    <property type="entry name" value="CYTOSOLIC CARBOXYPEPTIDASE 1"/>
    <property type="match status" value="1"/>
</dbReference>
<dbReference type="PROSITE" id="PS52035">
    <property type="entry name" value="PEPTIDASE_M14"/>
    <property type="match status" value="1"/>
</dbReference>